<proteinExistence type="predicted"/>
<sequence length="278" mass="28964">MTGPTEESSVAAVAEWPEQVAAVLNGAVDAARAAVMEVSGPEVVGDYLGVSYEDANAATHRFLAHLPGYHGWQWAVVVAVSSGADHATISEVVLIPGPTALLAPHWVPWEQRVRPGDLSPGDLLAPAKDDPRLVPGYSASGDPQVDETAAEVGLGRRWVMSAWGRSAAAGRWHEGDYGPESAMSRSTKRVCRDCGFFLPLAGSLGSMFGVCGNELSADGHVVDKRYGCGAHSDTPAPASSGALTYEPYDDGVLDIMEKPAADAPEVPPTEDGADSSAT</sequence>
<gene>
    <name evidence="2" type="ORF">F6B93_18815</name>
</gene>
<reference evidence="2" key="1">
    <citation type="submission" date="2019-12" db="EMBL/GenBank/DDBJ databases">
        <title>Mycobacterium spongiae sp. nov.</title>
        <authorList>
            <person name="Stinear T."/>
        </authorList>
    </citation>
    <scope>NUCLEOTIDE SEQUENCE</scope>
    <source>
        <strain evidence="2">FSD4b-SM</strain>
    </source>
</reference>
<evidence type="ECO:0000313" key="2">
    <source>
        <dbReference type="EMBL" id="QUR68855.1"/>
    </source>
</evidence>
<dbReference type="Proteomes" id="UP000682202">
    <property type="component" value="Chromosome"/>
</dbReference>
<feature type="region of interest" description="Disordered" evidence="1">
    <location>
        <begin position="254"/>
        <end position="278"/>
    </location>
</feature>
<dbReference type="RefSeq" id="WP_211696438.1">
    <property type="nucleotide sequence ID" value="NZ_CP046600.1"/>
</dbReference>
<dbReference type="AlphaFoldDB" id="A0A975K0T3"/>
<evidence type="ECO:0000256" key="1">
    <source>
        <dbReference type="SAM" id="MobiDB-lite"/>
    </source>
</evidence>
<name>A0A975K0T3_9MYCO</name>
<accession>A0A975K0T3</accession>
<dbReference type="Pfam" id="PF11228">
    <property type="entry name" value="DUF3027"/>
    <property type="match status" value="1"/>
</dbReference>
<dbReference type="KEGG" id="mspg:F6B93_18815"/>
<evidence type="ECO:0000313" key="3">
    <source>
        <dbReference type="Proteomes" id="UP000682202"/>
    </source>
</evidence>
<organism evidence="2 3">
    <name type="scientific">Mycobacterium spongiae</name>
    <dbReference type="NCBI Taxonomy" id="886343"/>
    <lineage>
        <taxon>Bacteria</taxon>
        <taxon>Bacillati</taxon>
        <taxon>Actinomycetota</taxon>
        <taxon>Actinomycetes</taxon>
        <taxon>Mycobacteriales</taxon>
        <taxon>Mycobacteriaceae</taxon>
        <taxon>Mycobacterium</taxon>
    </lineage>
</organism>
<keyword evidence="3" id="KW-1185">Reference proteome</keyword>
<dbReference type="InterPro" id="IPR021391">
    <property type="entry name" value="DUF3027"/>
</dbReference>
<protein>
    <submittedName>
        <fullName evidence="2">DUF3027 domain-containing protein</fullName>
    </submittedName>
</protein>
<dbReference type="EMBL" id="CP046600">
    <property type="protein sequence ID" value="QUR68855.1"/>
    <property type="molecule type" value="Genomic_DNA"/>
</dbReference>